<dbReference type="InterPro" id="IPR036236">
    <property type="entry name" value="Znf_C2H2_sf"/>
</dbReference>
<reference evidence="10" key="1">
    <citation type="submission" date="2021-03" db="EMBL/GenBank/DDBJ databases">
        <authorList>
            <person name="Tran Van P."/>
        </authorList>
    </citation>
    <scope>NUCLEOTIDE SEQUENCE</scope>
</reference>
<comment type="subcellular location">
    <subcellularLocation>
        <location evidence="1">Nucleus</location>
    </subcellularLocation>
</comment>
<dbReference type="Pfam" id="PF00096">
    <property type="entry name" value="zf-C2H2"/>
    <property type="match status" value="1"/>
</dbReference>
<keyword evidence="11" id="KW-1185">Reference proteome</keyword>
<dbReference type="InterPro" id="IPR013087">
    <property type="entry name" value="Znf_C2H2_type"/>
</dbReference>
<evidence type="ECO:0000256" key="1">
    <source>
        <dbReference type="ARBA" id="ARBA00004123"/>
    </source>
</evidence>
<dbReference type="Proteomes" id="UP001153148">
    <property type="component" value="Unassembled WGS sequence"/>
</dbReference>
<dbReference type="EMBL" id="CAJPIN010039576">
    <property type="protein sequence ID" value="CAG2065085.1"/>
    <property type="molecule type" value="Genomic_DNA"/>
</dbReference>
<sequence>MRAFNQKGSLQIHMTKHNGLKPFPCDFCSAMFSQRGNLRAHIIRVHTIPTCGEQVYKCNECPCAFKKLGSLNASHESDACCRQGVENPTCLIPYPPTSMGNLDSTVSAHAHI</sequence>
<evidence type="ECO:0000256" key="3">
    <source>
        <dbReference type="ARBA" id="ARBA00022737"/>
    </source>
</evidence>
<dbReference type="SMART" id="SM00355">
    <property type="entry name" value="ZnF_C2H2"/>
    <property type="match status" value="2"/>
</dbReference>
<evidence type="ECO:0000256" key="6">
    <source>
        <dbReference type="ARBA" id="ARBA00023125"/>
    </source>
</evidence>
<keyword evidence="6" id="KW-0238">DNA-binding</keyword>
<dbReference type="PROSITE" id="PS50157">
    <property type="entry name" value="ZINC_FINGER_C2H2_2"/>
    <property type="match status" value="1"/>
</dbReference>
<evidence type="ECO:0000259" key="9">
    <source>
        <dbReference type="PROSITE" id="PS50157"/>
    </source>
</evidence>
<keyword evidence="7" id="KW-0539">Nucleus</keyword>
<evidence type="ECO:0000256" key="8">
    <source>
        <dbReference type="PROSITE-ProRule" id="PRU00042"/>
    </source>
</evidence>
<name>A0ABN7PEJ8_TIMPD</name>
<dbReference type="PANTHER" id="PTHR24404">
    <property type="entry name" value="ZINC FINGER PROTEIN"/>
    <property type="match status" value="1"/>
</dbReference>
<evidence type="ECO:0000256" key="2">
    <source>
        <dbReference type="ARBA" id="ARBA00022723"/>
    </source>
</evidence>
<evidence type="ECO:0000313" key="11">
    <source>
        <dbReference type="Proteomes" id="UP001153148"/>
    </source>
</evidence>
<dbReference type="SUPFAM" id="SSF57667">
    <property type="entry name" value="beta-beta-alpha zinc fingers"/>
    <property type="match status" value="1"/>
</dbReference>
<accession>A0ABN7PEJ8</accession>
<keyword evidence="5" id="KW-0862">Zinc</keyword>
<keyword evidence="3" id="KW-0677">Repeat</keyword>
<gene>
    <name evidence="10" type="ORF">TPAB3V08_LOCUS12029</name>
</gene>
<dbReference type="PANTHER" id="PTHR24404:SF114">
    <property type="entry name" value="KLUMPFUSS, ISOFORM B-RELATED"/>
    <property type="match status" value="1"/>
</dbReference>
<proteinExistence type="predicted"/>
<dbReference type="PROSITE" id="PS00028">
    <property type="entry name" value="ZINC_FINGER_C2H2_1"/>
    <property type="match status" value="1"/>
</dbReference>
<evidence type="ECO:0000256" key="5">
    <source>
        <dbReference type="ARBA" id="ARBA00022833"/>
    </source>
</evidence>
<evidence type="ECO:0000256" key="7">
    <source>
        <dbReference type="ARBA" id="ARBA00023242"/>
    </source>
</evidence>
<keyword evidence="4 8" id="KW-0863">Zinc-finger</keyword>
<protein>
    <recommendedName>
        <fullName evidence="9">C2H2-type domain-containing protein</fullName>
    </recommendedName>
</protein>
<feature type="domain" description="C2H2-type" evidence="9">
    <location>
        <begin position="23"/>
        <end position="47"/>
    </location>
</feature>
<keyword evidence="2" id="KW-0479">Metal-binding</keyword>
<evidence type="ECO:0000256" key="4">
    <source>
        <dbReference type="ARBA" id="ARBA00022771"/>
    </source>
</evidence>
<dbReference type="InterPro" id="IPR050589">
    <property type="entry name" value="Ikaros_C2H2-ZF"/>
</dbReference>
<evidence type="ECO:0000313" key="10">
    <source>
        <dbReference type="EMBL" id="CAG2065085.1"/>
    </source>
</evidence>
<organism evidence="10 11">
    <name type="scientific">Timema podura</name>
    <name type="common">Walking stick</name>
    <dbReference type="NCBI Taxonomy" id="61482"/>
    <lineage>
        <taxon>Eukaryota</taxon>
        <taxon>Metazoa</taxon>
        <taxon>Ecdysozoa</taxon>
        <taxon>Arthropoda</taxon>
        <taxon>Hexapoda</taxon>
        <taxon>Insecta</taxon>
        <taxon>Pterygota</taxon>
        <taxon>Neoptera</taxon>
        <taxon>Polyneoptera</taxon>
        <taxon>Phasmatodea</taxon>
        <taxon>Timematodea</taxon>
        <taxon>Timematoidea</taxon>
        <taxon>Timematidae</taxon>
        <taxon>Timema</taxon>
    </lineage>
</organism>
<dbReference type="Gene3D" id="3.30.160.60">
    <property type="entry name" value="Classic Zinc Finger"/>
    <property type="match status" value="1"/>
</dbReference>
<comment type="caution">
    <text evidence="10">The sequence shown here is derived from an EMBL/GenBank/DDBJ whole genome shotgun (WGS) entry which is preliminary data.</text>
</comment>